<evidence type="ECO:0000256" key="2">
    <source>
        <dbReference type="RuleBase" id="RU000363"/>
    </source>
</evidence>
<sequence>MASYFITGASRGIGLGIVQLLALKPSSEVSVVFAAARTENDALKQLIAGSEGRVRWVQLDVTDKDGIERASAQVTDALDGKGLDVLINNAGIMPWTEGGIEAMNDLDSTFHVNVTGVHLLTQSLLPLLEKGTLKKVINVSTTVGSIGMARTYQLFSVPAYKITKAPLNMLTVQYALSFADQGFTFLAVSPGWVKTDLGGESADLTTEQSASAVLDIVFHKTAADTGKFFNVRVAGWEEAEGLNQYDGAEYPW</sequence>
<dbReference type="EMBL" id="KZ559503">
    <property type="protein sequence ID" value="PLN85679.1"/>
    <property type="molecule type" value="Genomic_DNA"/>
</dbReference>
<protein>
    <submittedName>
        <fullName evidence="3">NAD(P)-binding protein</fullName>
    </submittedName>
</protein>
<keyword evidence="4" id="KW-1185">Reference proteome</keyword>
<gene>
    <name evidence="3" type="ORF">BDW42DRAFT_190701</name>
</gene>
<dbReference type="Pfam" id="PF00106">
    <property type="entry name" value="adh_short"/>
    <property type="match status" value="1"/>
</dbReference>
<evidence type="ECO:0000313" key="3">
    <source>
        <dbReference type="EMBL" id="PLN85679.1"/>
    </source>
</evidence>
<dbReference type="PANTHER" id="PTHR43544">
    <property type="entry name" value="SHORT-CHAIN DEHYDROGENASE/REDUCTASE"/>
    <property type="match status" value="1"/>
</dbReference>
<dbReference type="PRINTS" id="PR00080">
    <property type="entry name" value="SDRFAMILY"/>
</dbReference>
<accession>A0A2J5I6T5</accession>
<dbReference type="PANTHER" id="PTHR43544:SF36">
    <property type="entry name" value="CHAIN OXIDOREDUCTASE (CSGA), PUTATIVE (AFU_ORTHOLOGUE AFUA_4G00910)-RELATED"/>
    <property type="match status" value="1"/>
</dbReference>
<comment type="similarity">
    <text evidence="1 2">Belongs to the short-chain dehydrogenases/reductases (SDR) family.</text>
</comment>
<dbReference type="GO" id="GO:0005737">
    <property type="term" value="C:cytoplasm"/>
    <property type="evidence" value="ECO:0007669"/>
    <property type="project" value="TreeGrafter"/>
</dbReference>
<dbReference type="InterPro" id="IPR036291">
    <property type="entry name" value="NAD(P)-bd_dom_sf"/>
</dbReference>
<dbReference type="OrthoDB" id="7289984at2759"/>
<evidence type="ECO:0000256" key="1">
    <source>
        <dbReference type="ARBA" id="ARBA00006484"/>
    </source>
</evidence>
<organism evidence="3 4">
    <name type="scientific">Aspergillus taichungensis</name>
    <dbReference type="NCBI Taxonomy" id="482145"/>
    <lineage>
        <taxon>Eukaryota</taxon>
        <taxon>Fungi</taxon>
        <taxon>Dikarya</taxon>
        <taxon>Ascomycota</taxon>
        <taxon>Pezizomycotina</taxon>
        <taxon>Eurotiomycetes</taxon>
        <taxon>Eurotiomycetidae</taxon>
        <taxon>Eurotiales</taxon>
        <taxon>Aspergillaceae</taxon>
        <taxon>Aspergillus</taxon>
        <taxon>Aspergillus subgen. Circumdati</taxon>
    </lineage>
</organism>
<proteinExistence type="inferred from homology"/>
<dbReference type="AlphaFoldDB" id="A0A2J5I6T5"/>
<evidence type="ECO:0000313" key="4">
    <source>
        <dbReference type="Proteomes" id="UP000235023"/>
    </source>
</evidence>
<dbReference type="InterPro" id="IPR051468">
    <property type="entry name" value="Fungal_SecMetab_SDRs"/>
</dbReference>
<dbReference type="Gene3D" id="3.40.50.720">
    <property type="entry name" value="NAD(P)-binding Rossmann-like Domain"/>
    <property type="match status" value="1"/>
</dbReference>
<dbReference type="InterPro" id="IPR002347">
    <property type="entry name" value="SDR_fam"/>
</dbReference>
<dbReference type="SUPFAM" id="SSF51735">
    <property type="entry name" value="NAD(P)-binding Rossmann-fold domains"/>
    <property type="match status" value="1"/>
</dbReference>
<dbReference type="PRINTS" id="PR00081">
    <property type="entry name" value="GDHRDH"/>
</dbReference>
<reference evidence="4" key="1">
    <citation type="submission" date="2017-12" db="EMBL/GenBank/DDBJ databases">
        <authorList>
            <consortium name="DOE Joint Genome Institute"/>
            <person name="Mondo S.J."/>
            <person name="Kjaerbolling I."/>
            <person name="Vesth T.C."/>
            <person name="Frisvad J.C."/>
            <person name="Nybo J.L."/>
            <person name="Theobald S."/>
            <person name="Kuo A."/>
            <person name="Bowyer P."/>
            <person name="Matsuda Y."/>
            <person name="Lyhne E.K."/>
            <person name="Kogle M.E."/>
            <person name="Clum A."/>
            <person name="Lipzen A."/>
            <person name="Salamov A."/>
            <person name="Ngan C.Y."/>
            <person name="Daum C."/>
            <person name="Chiniquy J."/>
            <person name="Barry K."/>
            <person name="LaButti K."/>
            <person name="Haridas S."/>
            <person name="Simmons B.A."/>
            <person name="Magnuson J.K."/>
            <person name="Mortensen U.H."/>
            <person name="Larsen T.O."/>
            <person name="Grigoriev I.V."/>
            <person name="Baker S.E."/>
            <person name="Andersen M.R."/>
            <person name="Nordberg H.P."/>
            <person name="Cantor M.N."/>
            <person name="Hua S.X."/>
        </authorList>
    </citation>
    <scope>NUCLEOTIDE SEQUENCE [LARGE SCALE GENOMIC DNA]</scope>
    <source>
        <strain evidence="4">IBT 19404</strain>
    </source>
</reference>
<dbReference type="GO" id="GO:0016491">
    <property type="term" value="F:oxidoreductase activity"/>
    <property type="evidence" value="ECO:0007669"/>
    <property type="project" value="TreeGrafter"/>
</dbReference>
<name>A0A2J5I6T5_9EURO</name>
<dbReference type="Proteomes" id="UP000235023">
    <property type="component" value="Unassembled WGS sequence"/>
</dbReference>